<comment type="caution">
    <text evidence="7">The sequence shown here is derived from an EMBL/GenBank/DDBJ whole genome shotgun (WGS) entry which is preliminary data.</text>
</comment>
<protein>
    <submittedName>
        <fullName evidence="7">Fimbrial protein</fullName>
    </submittedName>
</protein>
<keyword evidence="8" id="KW-1185">Reference proteome</keyword>
<dbReference type="SUPFAM" id="SSF49401">
    <property type="entry name" value="Bacterial adhesins"/>
    <property type="match status" value="1"/>
</dbReference>
<proteinExistence type="inferred from homology"/>
<sequence>MNKFSLASALALALFAAPAAQAADGTIEFTGAVTAVTCTINGGNADFNVVLPTVSAASLATSGAVAGRTPFKIEVSGCTPDTGKISAFFEADAQVNENGRLRVDTGGAKNVEVALLNDSHNEIMLGAAGNQGSQKVDLAGGSAVLNYYAQYYSLGGAEAGAVATRVRYTMSYE</sequence>
<feature type="chain" id="PRO_5045609065" evidence="5">
    <location>
        <begin position="23"/>
        <end position="173"/>
    </location>
</feature>
<gene>
    <name evidence="7" type="ORF">VA603_08345</name>
</gene>
<dbReference type="Gene3D" id="2.60.40.1090">
    <property type="entry name" value="Fimbrial-type adhesion domain"/>
    <property type="match status" value="1"/>
</dbReference>
<evidence type="ECO:0000259" key="6">
    <source>
        <dbReference type="Pfam" id="PF00419"/>
    </source>
</evidence>
<evidence type="ECO:0000256" key="3">
    <source>
        <dbReference type="ARBA" id="ARBA00022729"/>
    </source>
</evidence>
<dbReference type="RefSeq" id="WP_132863771.1">
    <property type="nucleotide sequence ID" value="NZ_JAYFUH010000087.1"/>
</dbReference>
<evidence type="ECO:0000256" key="2">
    <source>
        <dbReference type="ARBA" id="ARBA00006671"/>
    </source>
</evidence>
<keyword evidence="3 5" id="KW-0732">Signal</keyword>
<dbReference type="InterPro" id="IPR036937">
    <property type="entry name" value="Adhesion_dom_fimbrial_sf"/>
</dbReference>
<dbReference type="EMBL" id="JAYFUH010000087">
    <property type="protein sequence ID" value="MEA5667537.1"/>
    <property type="molecule type" value="Genomic_DNA"/>
</dbReference>
<dbReference type="InterPro" id="IPR050263">
    <property type="entry name" value="Bact_Fimbrial_Adh_Pro"/>
</dbReference>
<accession>A0ABU5V2I4</accession>
<evidence type="ECO:0000256" key="1">
    <source>
        <dbReference type="ARBA" id="ARBA00004561"/>
    </source>
</evidence>
<dbReference type="PANTHER" id="PTHR33420:SF3">
    <property type="entry name" value="FIMBRIAL SUBUNIT ELFA"/>
    <property type="match status" value="1"/>
</dbReference>
<dbReference type="InterPro" id="IPR008966">
    <property type="entry name" value="Adhesion_dom_sf"/>
</dbReference>
<organism evidence="7 8">
    <name type="scientific">Stenotrophomonas capsici</name>
    <dbReference type="NCBI Taxonomy" id="3110230"/>
    <lineage>
        <taxon>Bacteria</taxon>
        <taxon>Pseudomonadati</taxon>
        <taxon>Pseudomonadota</taxon>
        <taxon>Gammaproteobacteria</taxon>
        <taxon>Lysobacterales</taxon>
        <taxon>Lysobacteraceae</taxon>
        <taxon>Stenotrophomonas</taxon>
    </lineage>
</organism>
<evidence type="ECO:0000313" key="8">
    <source>
        <dbReference type="Proteomes" id="UP001301653"/>
    </source>
</evidence>
<comment type="similarity">
    <text evidence="2">Belongs to the fimbrial protein family.</text>
</comment>
<name>A0ABU5V2I4_9GAMM</name>
<dbReference type="PANTHER" id="PTHR33420">
    <property type="entry name" value="FIMBRIAL SUBUNIT ELFA-RELATED"/>
    <property type="match status" value="1"/>
</dbReference>
<feature type="domain" description="Fimbrial-type adhesion" evidence="6">
    <location>
        <begin position="27"/>
        <end position="172"/>
    </location>
</feature>
<keyword evidence="4" id="KW-0281">Fimbrium</keyword>
<dbReference type="Pfam" id="PF00419">
    <property type="entry name" value="Fimbrial"/>
    <property type="match status" value="1"/>
</dbReference>
<evidence type="ECO:0000256" key="4">
    <source>
        <dbReference type="ARBA" id="ARBA00023263"/>
    </source>
</evidence>
<evidence type="ECO:0000313" key="7">
    <source>
        <dbReference type="EMBL" id="MEA5667537.1"/>
    </source>
</evidence>
<feature type="signal peptide" evidence="5">
    <location>
        <begin position="1"/>
        <end position="22"/>
    </location>
</feature>
<dbReference type="Proteomes" id="UP001301653">
    <property type="component" value="Unassembled WGS sequence"/>
</dbReference>
<comment type="subcellular location">
    <subcellularLocation>
        <location evidence="1">Fimbrium</location>
    </subcellularLocation>
</comment>
<dbReference type="InterPro" id="IPR000259">
    <property type="entry name" value="Adhesion_dom_fimbrial"/>
</dbReference>
<reference evidence="7 8" key="1">
    <citation type="submission" date="2023-12" db="EMBL/GenBank/DDBJ databases">
        <title>Stenotrophomonas guangdongensis sp. nov., isolated from wilted pepper plants (Capsicum annuum).</title>
        <authorList>
            <person name="Qiu M."/>
            <person name="Li Y."/>
            <person name="Liu Q."/>
            <person name="Zhang X."/>
            <person name="Huang Y."/>
            <person name="Guo R."/>
            <person name="Hu M."/>
            <person name="Zhou J."/>
            <person name="Zhou X."/>
        </authorList>
    </citation>
    <scope>NUCLEOTIDE SEQUENCE [LARGE SCALE GENOMIC DNA]</scope>
    <source>
        <strain evidence="7 8">MH1</strain>
    </source>
</reference>
<evidence type="ECO:0000256" key="5">
    <source>
        <dbReference type="SAM" id="SignalP"/>
    </source>
</evidence>